<dbReference type="PATRIC" id="fig|1165867.3.peg.234"/>
<sequence length="919" mass="99981">MTPRTSLGEADAPADMASRLIDRWFPCAVVDKAIKTPAGSGRSEKALFTWFASRPIAQARAAVLATLLPDDNGLQQDVEAAVRSGDPSALARLRKVISEQYPAGRPVVLDVFSGRGIIPLEAARLGITAVGTDLSPVATLGGRLLTDYPLRDWSAEPPLPFVDALDTDQTLFADQEPRLLRDVRTVLAEVGQRVADKVASLFPKDATGSFPWAYLWAVTIPCDQCKRPFPLVGNTTLRHPYKKTKDSGQSFRFIVEDESWHVEIHDGVATQAPTFAAAPGKKGKSAHCLFCGHVHGLDAVKAKGAIGEFQDALVAVADGGDTPKKEWRSPRVDEIAAAEGVVLGEQEPFGGLTAVPSERIPSGNQDTIRASAYGYSTYGDLMNARQTIHFVETVRTIREVREELLVAGYSENYANVLTAYAAANLPRKLRRATRGAKLLSHGESNGTKQNRVQVGDVFSDESKQSFNFDYLEAGPGGGPGTWSSVSTSGVNALKKVLEESPFGIPGRIRKASAVALPFRDGTVDAVVTDPPYYNMIDYSDASDLFHVWLKRCLYDVLPELFDDDGLQDKSEEIIVKRGGTTDEHRTRDFYEQMLSRAFTEARRVLRSDGHLVVVFGHSDPDAWLRLLGALQEAGFVVTSSWPSRSENASTGVASIKVTVTIGCRVAPSTLSVATAAQVDREVTEAVKAACREWDREDLALTDQLMASYGPAMAVYGRYSTVLKPDGTRADLDRYLTLARAAVRDATALRLDELPLETFDATTRFAVFWQRLYARAVVPKGEARFQAQADNLRLEDLRGPLLTESKAGFRLRLDQPTQISPRSSTFETVRAMAAAWDAGGTEAVAETMATAERNPNDAHLWAVVAEINRQLPDSDQIAKALAAIVRNAGTIGNLVYRAAETGLGKDGQLTLPETTEEIYP</sequence>
<dbReference type="InterPro" id="IPR002052">
    <property type="entry name" value="DNA_methylase_N6_adenine_CS"/>
</dbReference>
<dbReference type="Proteomes" id="UP000006447">
    <property type="component" value="Unassembled WGS sequence"/>
</dbReference>
<dbReference type="GO" id="GO:0003676">
    <property type="term" value="F:nucleic acid binding"/>
    <property type="evidence" value="ECO:0007669"/>
    <property type="project" value="InterPro"/>
</dbReference>
<dbReference type="Gene3D" id="3.40.50.150">
    <property type="entry name" value="Vaccinia Virus protein VP39"/>
    <property type="match status" value="2"/>
</dbReference>
<evidence type="ECO:0000313" key="2">
    <source>
        <dbReference type="Proteomes" id="UP000006447"/>
    </source>
</evidence>
<comment type="caution">
    <text evidence="1">The sequence shown here is derived from an EMBL/GenBank/DDBJ whole genome shotgun (WGS) entry which is preliminary data.</text>
</comment>
<protein>
    <submittedName>
        <fullName evidence="1">Adenine-specific DNA methylase</fullName>
    </submittedName>
</protein>
<dbReference type="AlphaFoldDB" id="I0WZC6"/>
<name>I0WZC6_RHOOP</name>
<reference evidence="1 2" key="1">
    <citation type="journal article" date="2012" name="J. Bacteriol.">
        <title>Draft genome sequence of the nitrophenol-degrading actinomycete Rhodococcus imtechensis RKJ300.</title>
        <authorList>
            <person name="Vikram S."/>
            <person name="Kumar S."/>
            <person name="Subramanian S."/>
            <person name="Raghava G.P."/>
        </authorList>
    </citation>
    <scope>NUCLEOTIDE SEQUENCE [LARGE SCALE GENOMIC DNA]</scope>
    <source>
        <strain evidence="1 2">RKJ300</strain>
    </source>
</reference>
<dbReference type="GO" id="GO:0032259">
    <property type="term" value="P:methylation"/>
    <property type="evidence" value="ECO:0007669"/>
    <property type="project" value="UniProtKB-KW"/>
</dbReference>
<dbReference type="InterPro" id="IPR029063">
    <property type="entry name" value="SAM-dependent_MTases_sf"/>
</dbReference>
<dbReference type="PROSITE" id="PS00092">
    <property type="entry name" value="N6_MTASE"/>
    <property type="match status" value="1"/>
</dbReference>
<dbReference type="GO" id="GO:0008168">
    <property type="term" value="F:methyltransferase activity"/>
    <property type="evidence" value="ECO:0007669"/>
    <property type="project" value="UniProtKB-KW"/>
</dbReference>
<accession>I0WZC6</accession>
<keyword evidence="1" id="KW-0808">Transferase</keyword>
<dbReference type="SUPFAM" id="SSF53335">
    <property type="entry name" value="S-adenosyl-L-methionine-dependent methyltransferases"/>
    <property type="match status" value="2"/>
</dbReference>
<organism evidence="1 2">
    <name type="scientific">Rhodococcus opacus RKJ300 = JCM 13270</name>
    <dbReference type="NCBI Taxonomy" id="1165867"/>
    <lineage>
        <taxon>Bacteria</taxon>
        <taxon>Bacillati</taxon>
        <taxon>Actinomycetota</taxon>
        <taxon>Actinomycetes</taxon>
        <taxon>Mycobacteriales</taxon>
        <taxon>Nocardiaceae</taxon>
        <taxon>Rhodococcus</taxon>
    </lineage>
</organism>
<dbReference type="RefSeq" id="WP_007295670.1">
    <property type="nucleotide sequence ID" value="NZ_AJJH01000010.1"/>
</dbReference>
<evidence type="ECO:0000313" key="1">
    <source>
        <dbReference type="EMBL" id="EID81742.1"/>
    </source>
</evidence>
<proteinExistence type="predicted"/>
<keyword evidence="1" id="KW-0489">Methyltransferase</keyword>
<gene>
    <name evidence="1" type="ORF">W59_01189</name>
</gene>
<dbReference type="EMBL" id="AJJH01000010">
    <property type="protein sequence ID" value="EID81742.1"/>
    <property type="molecule type" value="Genomic_DNA"/>
</dbReference>